<protein>
    <submittedName>
        <fullName evidence="1">Uncharacterized protein</fullName>
    </submittedName>
</protein>
<geneLocation type="plasmid" evidence="1 2">
    <name>AZO_p2</name>
</geneLocation>
<gene>
    <name evidence="1" type="ordered locus">AZOLI_p20031</name>
</gene>
<organism evidence="1 2">
    <name type="scientific">Azospirillum lipoferum (strain 4B)</name>
    <dbReference type="NCBI Taxonomy" id="862719"/>
    <lineage>
        <taxon>Bacteria</taxon>
        <taxon>Pseudomonadati</taxon>
        <taxon>Pseudomonadota</taxon>
        <taxon>Alphaproteobacteria</taxon>
        <taxon>Rhodospirillales</taxon>
        <taxon>Azospirillaceae</taxon>
        <taxon>Azospirillum</taxon>
    </lineage>
</organism>
<keyword evidence="2" id="KW-1185">Reference proteome</keyword>
<dbReference type="KEGG" id="ali:AZOLI_p20031"/>
<dbReference type="RefSeq" id="WP_014188676.1">
    <property type="nucleotide sequence ID" value="NC_016586.1"/>
</dbReference>
<dbReference type="EMBL" id="FQ311870">
    <property type="protein sequence ID" value="CBS89230.1"/>
    <property type="molecule type" value="Genomic_DNA"/>
</dbReference>
<dbReference type="AlphaFoldDB" id="G7ZE08"/>
<evidence type="ECO:0000313" key="2">
    <source>
        <dbReference type="Proteomes" id="UP000005667"/>
    </source>
</evidence>
<dbReference type="Proteomes" id="UP000005667">
    <property type="component" value="Plasmid AZO_p2"/>
</dbReference>
<dbReference type="HOGENOM" id="CLU_2103982_0_0_5"/>
<name>G7ZE08_AZOL4</name>
<evidence type="ECO:0000313" key="1">
    <source>
        <dbReference type="EMBL" id="CBS89230.1"/>
    </source>
</evidence>
<sequence length="115" mass="12304">MKSKENRGLSDAGNESYTSLQPSAQRFASAVALAMQPLNLPQRTEFVAHFAPLVMEATGWAEEFLDTVLSAALELLGQSELVDHAGLVTEADEPAVFGALRNVTRTLTAVSGSRQ</sequence>
<proteinExistence type="predicted"/>
<accession>G7ZE08</accession>
<reference evidence="2" key="1">
    <citation type="journal article" date="2011" name="PLoS Genet.">
        <title>Azospirillum genomes reveal transition of bacteria from aquatic to terrestrial environments.</title>
        <authorList>
            <person name="Wisniewski-Dye F."/>
            <person name="Borziak K."/>
            <person name="Khalsa-Moyers G."/>
            <person name="Alexandre G."/>
            <person name="Sukharnikov L.O."/>
            <person name="Wuichet K."/>
            <person name="Hurst G.B."/>
            <person name="McDonald W.H."/>
            <person name="Robertson J.S."/>
            <person name="Barbe V."/>
            <person name="Calteau A."/>
            <person name="Rouy Z."/>
            <person name="Mangenot S."/>
            <person name="Prigent-Combaret C."/>
            <person name="Normand P."/>
            <person name="Boyer M."/>
            <person name="Siguier P."/>
            <person name="Dessaux Y."/>
            <person name="Elmerich C."/>
            <person name="Condemine G."/>
            <person name="Krishnen G."/>
            <person name="Kennedy I."/>
            <person name="Paterson A.H."/>
            <person name="Gonzalez V."/>
            <person name="Mavingui P."/>
            <person name="Zhulin I.B."/>
        </authorList>
    </citation>
    <scope>NUCLEOTIDE SEQUENCE [LARGE SCALE GENOMIC DNA]</scope>
    <source>
        <strain evidence="2">4B</strain>
    </source>
</reference>
<keyword evidence="1" id="KW-0614">Plasmid</keyword>